<keyword evidence="2" id="KW-1185">Reference proteome</keyword>
<comment type="caution">
    <text evidence="1">The sequence shown here is derived from an EMBL/GenBank/DDBJ whole genome shotgun (WGS) entry which is preliminary data.</text>
</comment>
<accession>A0ABP9FI67</accession>
<protein>
    <submittedName>
        <fullName evidence="1">Uncharacterized protein</fullName>
    </submittedName>
</protein>
<name>A0ABP9FI67_9GAMM</name>
<reference evidence="2" key="1">
    <citation type="journal article" date="2019" name="Int. J. Syst. Evol. Microbiol.">
        <title>The Global Catalogue of Microorganisms (GCM) 10K type strain sequencing project: providing services to taxonomists for standard genome sequencing and annotation.</title>
        <authorList>
            <consortium name="The Broad Institute Genomics Platform"/>
            <consortium name="The Broad Institute Genome Sequencing Center for Infectious Disease"/>
            <person name="Wu L."/>
            <person name="Ma J."/>
        </authorList>
    </citation>
    <scope>NUCLEOTIDE SEQUENCE [LARGE SCALE GENOMIC DNA]</scope>
    <source>
        <strain evidence="2">JCM 18401</strain>
    </source>
</reference>
<gene>
    <name evidence="1" type="ORF">GCM10023333_42280</name>
</gene>
<organism evidence="1 2">
    <name type="scientific">Ferrimonas pelagia</name>
    <dbReference type="NCBI Taxonomy" id="1177826"/>
    <lineage>
        <taxon>Bacteria</taxon>
        <taxon>Pseudomonadati</taxon>
        <taxon>Pseudomonadota</taxon>
        <taxon>Gammaproteobacteria</taxon>
        <taxon>Alteromonadales</taxon>
        <taxon>Ferrimonadaceae</taxon>
        <taxon>Ferrimonas</taxon>
    </lineage>
</organism>
<dbReference type="EMBL" id="BAABJZ010000107">
    <property type="protein sequence ID" value="GAA4903562.1"/>
    <property type="molecule type" value="Genomic_DNA"/>
</dbReference>
<dbReference type="RefSeq" id="WP_345337517.1">
    <property type="nucleotide sequence ID" value="NZ_BAABJZ010000107.1"/>
</dbReference>
<proteinExistence type="predicted"/>
<dbReference type="Proteomes" id="UP001499988">
    <property type="component" value="Unassembled WGS sequence"/>
</dbReference>
<evidence type="ECO:0000313" key="2">
    <source>
        <dbReference type="Proteomes" id="UP001499988"/>
    </source>
</evidence>
<sequence length="284" mass="31467">MADEPTPQLNDVLGALVSGVAHARRVADSEVMRIARFYRNHEHLNGLTVPRLRIDRIAIDLPILVDRVVPAVNAKWHAPSDIAAQSRQHLTESVQAMKQLLAQGHHELEPDIAGLALKLIELITPTWLDDFEKLQASRLQLLINLMKRTAAAEAASDVMIQDEVGHSTEELLRSLLKELLVTLVDKNHDSKSNGSGHSALIENTMVSDAITKLIQDIRSRTEQNCLLTATTPAGLDVRVDTEAIKNAGSPNSMTRLRMVLTEEGLEWSTEENDDGDVKWKLLPE</sequence>
<evidence type="ECO:0000313" key="1">
    <source>
        <dbReference type="EMBL" id="GAA4903562.1"/>
    </source>
</evidence>